<comment type="caution">
    <text evidence="2">The sequence shown here is derived from an EMBL/GenBank/DDBJ whole genome shotgun (WGS) entry which is preliminary data.</text>
</comment>
<evidence type="ECO:0000256" key="1">
    <source>
        <dbReference type="SAM" id="MobiDB-lite"/>
    </source>
</evidence>
<accession>A0AAV7QTF1</accession>
<dbReference type="AlphaFoldDB" id="A0AAV7QTF1"/>
<proteinExistence type="predicted"/>
<evidence type="ECO:0000313" key="2">
    <source>
        <dbReference type="EMBL" id="KAJ1143348.1"/>
    </source>
</evidence>
<organism evidence="2 3">
    <name type="scientific">Pleurodeles waltl</name>
    <name type="common">Iberian ribbed newt</name>
    <dbReference type="NCBI Taxonomy" id="8319"/>
    <lineage>
        <taxon>Eukaryota</taxon>
        <taxon>Metazoa</taxon>
        <taxon>Chordata</taxon>
        <taxon>Craniata</taxon>
        <taxon>Vertebrata</taxon>
        <taxon>Euteleostomi</taxon>
        <taxon>Amphibia</taxon>
        <taxon>Batrachia</taxon>
        <taxon>Caudata</taxon>
        <taxon>Salamandroidea</taxon>
        <taxon>Salamandridae</taxon>
        <taxon>Pleurodelinae</taxon>
        <taxon>Pleurodeles</taxon>
    </lineage>
</organism>
<feature type="compositionally biased region" description="Basic and acidic residues" evidence="1">
    <location>
        <begin position="85"/>
        <end position="98"/>
    </location>
</feature>
<feature type="region of interest" description="Disordered" evidence="1">
    <location>
        <begin position="25"/>
        <end position="98"/>
    </location>
</feature>
<reference evidence="2" key="1">
    <citation type="journal article" date="2022" name="bioRxiv">
        <title>Sequencing and chromosome-scale assembly of the giantPleurodeles waltlgenome.</title>
        <authorList>
            <person name="Brown T."/>
            <person name="Elewa A."/>
            <person name="Iarovenko S."/>
            <person name="Subramanian E."/>
            <person name="Araus A.J."/>
            <person name="Petzold A."/>
            <person name="Susuki M."/>
            <person name="Suzuki K.-i.T."/>
            <person name="Hayashi T."/>
            <person name="Toyoda A."/>
            <person name="Oliveira C."/>
            <person name="Osipova E."/>
            <person name="Leigh N.D."/>
            <person name="Simon A."/>
            <person name="Yun M.H."/>
        </authorList>
    </citation>
    <scope>NUCLEOTIDE SEQUENCE</scope>
    <source>
        <strain evidence="2">20211129_DDA</strain>
        <tissue evidence="2">Liver</tissue>
    </source>
</reference>
<gene>
    <name evidence="2" type="ORF">NDU88_009657</name>
</gene>
<feature type="compositionally biased region" description="Basic and acidic residues" evidence="1">
    <location>
        <begin position="44"/>
        <end position="61"/>
    </location>
</feature>
<dbReference type="Proteomes" id="UP001066276">
    <property type="component" value="Chromosome 6"/>
</dbReference>
<name>A0AAV7QTF1_PLEWA</name>
<keyword evidence="3" id="KW-1185">Reference proteome</keyword>
<dbReference type="EMBL" id="JANPWB010000010">
    <property type="protein sequence ID" value="KAJ1143348.1"/>
    <property type="molecule type" value="Genomic_DNA"/>
</dbReference>
<sequence>MNSTEASQGAALSIGSLPESCVSEAVKGVGPPTHGRGGRIQWWRMKEPEGESRDEQQRNEIDPEDAGTWLRHPGEESESGFVWSRHCEEDRWPRGAYE</sequence>
<evidence type="ECO:0000313" key="3">
    <source>
        <dbReference type="Proteomes" id="UP001066276"/>
    </source>
</evidence>
<protein>
    <submittedName>
        <fullName evidence="2">Uncharacterized protein</fullName>
    </submittedName>
</protein>